<dbReference type="SUPFAM" id="SSF53474">
    <property type="entry name" value="alpha/beta-Hydrolases"/>
    <property type="match status" value="1"/>
</dbReference>
<evidence type="ECO:0000313" key="2">
    <source>
        <dbReference type="Proteomes" id="UP001642406"/>
    </source>
</evidence>
<proteinExistence type="predicted"/>
<accession>A0ABP0BND6</accession>
<dbReference type="Gene3D" id="3.40.50.1820">
    <property type="entry name" value="alpha/beta hydrolase"/>
    <property type="match status" value="1"/>
</dbReference>
<sequence length="286" mass="32108">MAHGLPTQEELDAMNNEWIEPYDAATAPVGFEYALYETKSRGASTQGSYWYKLPEGYSTDKKYPVLIWLHGGMSRAGRHAHMVRDHYVEGMAKGKMPPTILVLPQALPVGWYLNSIDNKFLIEDVMVKDFIPHIDATFSVAEGLRGIEGFSMGGYGAAHLGFKFPHLFRAVSPVAAAILPSLSMEPKERVWDTFRDSQEYYDACHPKTLLKQNKEQLQAATLRVRLLSGGDDVRLADAIEVLSQLMTEAHIVHYRKDIAGAGHDYDMIVKGLGEEAWDFWKQAFEA</sequence>
<dbReference type="EMBL" id="CAWUHC010000034">
    <property type="protein sequence ID" value="CAK7221167.1"/>
    <property type="molecule type" value="Genomic_DNA"/>
</dbReference>
<dbReference type="InterPro" id="IPR029058">
    <property type="entry name" value="AB_hydrolase_fold"/>
</dbReference>
<dbReference type="PANTHER" id="PTHR48098:SF1">
    <property type="entry name" value="DIACYLGLYCEROL ACYLTRANSFERASE_MYCOLYLTRANSFERASE AG85A"/>
    <property type="match status" value="1"/>
</dbReference>
<evidence type="ECO:0000313" key="1">
    <source>
        <dbReference type="EMBL" id="CAK7221167.1"/>
    </source>
</evidence>
<dbReference type="Pfam" id="PF00756">
    <property type="entry name" value="Esterase"/>
    <property type="match status" value="1"/>
</dbReference>
<dbReference type="InterPro" id="IPR000801">
    <property type="entry name" value="Esterase-like"/>
</dbReference>
<gene>
    <name evidence="1" type="ORF">SBRCBS47491_004433</name>
</gene>
<evidence type="ECO:0008006" key="3">
    <source>
        <dbReference type="Google" id="ProtNLM"/>
    </source>
</evidence>
<organism evidence="1 2">
    <name type="scientific">Sporothrix bragantina</name>
    <dbReference type="NCBI Taxonomy" id="671064"/>
    <lineage>
        <taxon>Eukaryota</taxon>
        <taxon>Fungi</taxon>
        <taxon>Dikarya</taxon>
        <taxon>Ascomycota</taxon>
        <taxon>Pezizomycotina</taxon>
        <taxon>Sordariomycetes</taxon>
        <taxon>Sordariomycetidae</taxon>
        <taxon>Ophiostomatales</taxon>
        <taxon>Ophiostomataceae</taxon>
        <taxon>Sporothrix</taxon>
    </lineage>
</organism>
<dbReference type="InterPro" id="IPR050583">
    <property type="entry name" value="Mycobacterial_A85_antigen"/>
</dbReference>
<protein>
    <recommendedName>
        <fullName evidence="3">Esterase</fullName>
    </recommendedName>
</protein>
<keyword evidence="2" id="KW-1185">Reference proteome</keyword>
<name>A0ABP0BND6_9PEZI</name>
<reference evidence="1 2" key="1">
    <citation type="submission" date="2024-01" db="EMBL/GenBank/DDBJ databases">
        <authorList>
            <person name="Allen C."/>
            <person name="Tagirdzhanova G."/>
        </authorList>
    </citation>
    <scope>NUCLEOTIDE SEQUENCE [LARGE SCALE GENOMIC DNA]</scope>
</reference>
<dbReference type="PANTHER" id="PTHR48098">
    <property type="entry name" value="ENTEROCHELIN ESTERASE-RELATED"/>
    <property type="match status" value="1"/>
</dbReference>
<comment type="caution">
    <text evidence="1">The sequence shown here is derived from an EMBL/GenBank/DDBJ whole genome shotgun (WGS) entry which is preliminary data.</text>
</comment>
<dbReference type="Proteomes" id="UP001642406">
    <property type="component" value="Unassembled WGS sequence"/>
</dbReference>